<evidence type="ECO:0000313" key="3">
    <source>
        <dbReference type="Proteomes" id="UP001456224"/>
    </source>
</evidence>
<proteinExistence type="predicted"/>
<organism evidence="2 3">
    <name type="scientific">Achromobacter veterisilvae</name>
    <dbReference type="NCBI Taxonomy" id="2069367"/>
    <lineage>
        <taxon>Bacteria</taxon>
        <taxon>Pseudomonadati</taxon>
        <taxon>Pseudomonadota</taxon>
        <taxon>Betaproteobacteria</taxon>
        <taxon>Burkholderiales</taxon>
        <taxon>Alcaligenaceae</taxon>
        <taxon>Achromobacter</taxon>
    </lineage>
</organism>
<evidence type="ECO:0000259" key="1">
    <source>
        <dbReference type="Pfam" id="PF00551"/>
    </source>
</evidence>
<dbReference type="PANTHER" id="PTHR11138:SF5">
    <property type="entry name" value="METHIONYL-TRNA FORMYLTRANSFERASE, MITOCHONDRIAL"/>
    <property type="match status" value="1"/>
</dbReference>
<dbReference type="InterPro" id="IPR002376">
    <property type="entry name" value="Formyl_transf_N"/>
</dbReference>
<name>A0ABZ2S8M5_9BURK</name>
<dbReference type="Gene3D" id="3.40.50.12230">
    <property type="match status" value="1"/>
</dbReference>
<dbReference type="Pfam" id="PF00551">
    <property type="entry name" value="Formyl_trans_N"/>
    <property type="match status" value="1"/>
</dbReference>
<dbReference type="RefSeq" id="WP_338880517.1">
    <property type="nucleotide sequence ID" value="NZ_CP148753.1"/>
</dbReference>
<dbReference type="CDD" id="cd08369">
    <property type="entry name" value="FMT_core"/>
    <property type="match status" value="1"/>
</dbReference>
<protein>
    <submittedName>
        <fullName evidence="2">Formyltransferase family protein</fullName>
    </submittedName>
</protein>
<feature type="domain" description="Formyl transferase N-terminal" evidence="1">
    <location>
        <begin position="80"/>
        <end position="188"/>
    </location>
</feature>
<dbReference type="PANTHER" id="PTHR11138">
    <property type="entry name" value="METHIONYL-TRNA FORMYLTRANSFERASE"/>
    <property type="match status" value="1"/>
</dbReference>
<accession>A0ABZ2S8M5</accession>
<dbReference type="SUPFAM" id="SSF53328">
    <property type="entry name" value="Formyltransferase"/>
    <property type="match status" value="1"/>
</dbReference>
<evidence type="ECO:0000313" key="2">
    <source>
        <dbReference type="EMBL" id="WXR74642.1"/>
    </source>
</evidence>
<reference evidence="2 3" key="1">
    <citation type="submission" date="2024-03" db="EMBL/GenBank/DDBJ databases">
        <title>Reference genomes for the five species model microbial community.</title>
        <authorList>
            <person name="Padfield D."/>
        </authorList>
    </citation>
    <scope>NUCLEOTIDE SEQUENCE [LARGE SCALE GENOMIC DNA]</scope>
    <source>
        <strain evidence="2 3">AB1</strain>
    </source>
</reference>
<dbReference type="InterPro" id="IPR036477">
    <property type="entry name" value="Formyl_transf_N_sf"/>
</dbReference>
<sequence length="281" mass="31241">MDTHGDEQLKIPSSEPRIALFVDDAGFAQLLPHLPVAWIGGVVAAGIRPQYIGSLRDRAGELGLPLLVQPRYDAPEFRTFVAALTALAPNRLLSNSYSMIIRPEILGLVDVSAALNVHAAALPRNRGPNPIQWALIRDEVLSGVTIHQLDAGLDTGAVVAQSTFPITDTDTWKTLHEKALATAQKLFRDRLQDLLWKGGAGIPQDERMVSKNRRLNADSPRLDPASMSDREIFNWIRAQVHPLGGAYVQRGEERHHVRQFVPLAEIPALRRELNNWLEYQE</sequence>
<dbReference type="EMBL" id="CP148753">
    <property type="protein sequence ID" value="WXR74642.1"/>
    <property type="molecule type" value="Genomic_DNA"/>
</dbReference>
<dbReference type="Proteomes" id="UP001456224">
    <property type="component" value="Chromosome"/>
</dbReference>
<gene>
    <name evidence="2" type="ORF">WHX56_03855</name>
</gene>
<keyword evidence="3" id="KW-1185">Reference proteome</keyword>